<reference evidence="2" key="1">
    <citation type="submission" date="2022-04" db="EMBL/GenBank/DDBJ databases">
        <authorList>
            <person name="Ren T."/>
        </authorList>
    </citation>
    <scope>NUCLEOTIDE SEQUENCE</scope>
    <source>
        <strain evidence="2">F63249</strain>
    </source>
</reference>
<dbReference type="EMBL" id="JALPQF010000007">
    <property type="protein sequence ID" value="MCK8480651.1"/>
    <property type="molecule type" value="Genomic_DNA"/>
</dbReference>
<evidence type="ECO:0000313" key="2">
    <source>
        <dbReference type="EMBL" id="MCK8480651.1"/>
    </source>
</evidence>
<keyword evidence="3" id="KW-1185">Reference proteome</keyword>
<feature type="transmembrane region" description="Helical" evidence="1">
    <location>
        <begin position="64"/>
        <end position="83"/>
    </location>
</feature>
<organism evidence="2 3">
    <name type="scientific">Psychroserpens algicola</name>
    <dbReference type="NCBI Taxonomy" id="1719034"/>
    <lineage>
        <taxon>Bacteria</taxon>
        <taxon>Pseudomonadati</taxon>
        <taxon>Bacteroidota</taxon>
        <taxon>Flavobacteriia</taxon>
        <taxon>Flavobacteriales</taxon>
        <taxon>Flavobacteriaceae</taxon>
        <taxon>Psychroserpens</taxon>
    </lineage>
</organism>
<proteinExistence type="predicted"/>
<protein>
    <submittedName>
        <fullName evidence="2">Uncharacterized protein</fullName>
    </submittedName>
</protein>
<name>A0ABT0H8F2_9FLAO</name>
<evidence type="ECO:0000256" key="1">
    <source>
        <dbReference type="SAM" id="Phobius"/>
    </source>
</evidence>
<dbReference type="RefSeq" id="WP_204345217.1">
    <property type="nucleotide sequence ID" value="NZ_JALPQF010000007.1"/>
</dbReference>
<evidence type="ECO:0000313" key="3">
    <source>
        <dbReference type="Proteomes" id="UP001203687"/>
    </source>
</evidence>
<comment type="caution">
    <text evidence="2">The sequence shown here is derived from an EMBL/GenBank/DDBJ whole genome shotgun (WGS) entry which is preliminary data.</text>
</comment>
<sequence>MTEAEKNEEKRKHMSLTNSEFLTFFFFPYNVKRFGMNDYELNKSEDERFVKYGFETKLKEADSARLYGTIFYIGIAIILGVIFK</sequence>
<dbReference type="Proteomes" id="UP001203687">
    <property type="component" value="Unassembled WGS sequence"/>
</dbReference>
<keyword evidence="1" id="KW-0472">Membrane</keyword>
<accession>A0ABT0H8F2</accession>
<keyword evidence="1" id="KW-0812">Transmembrane</keyword>
<keyword evidence="1" id="KW-1133">Transmembrane helix</keyword>
<gene>
    <name evidence="2" type="ORF">MUY34_08470</name>
</gene>